<dbReference type="GO" id="GO:0005737">
    <property type="term" value="C:cytoplasm"/>
    <property type="evidence" value="ECO:0007669"/>
    <property type="project" value="UniProtKB-ARBA"/>
</dbReference>
<feature type="transmembrane region" description="Helical" evidence="9">
    <location>
        <begin position="136"/>
        <end position="154"/>
    </location>
</feature>
<dbReference type="Ensembl" id="ENSCINT00000001904.3">
    <property type="protein sequence ID" value="ENSCINP00000001904.3"/>
    <property type="gene ID" value="ENSCING00000001024.3"/>
</dbReference>
<dbReference type="RefSeq" id="XP_002129097.1">
    <property type="nucleotide sequence ID" value="XM_002129061.4"/>
</dbReference>
<evidence type="ECO:0000256" key="6">
    <source>
        <dbReference type="ARBA" id="ARBA00022989"/>
    </source>
</evidence>
<reference evidence="11" key="3">
    <citation type="submission" date="2025-09" db="UniProtKB">
        <authorList>
            <consortium name="Ensembl"/>
        </authorList>
    </citation>
    <scope>IDENTIFICATION</scope>
</reference>
<protein>
    <recommendedName>
        <fullName evidence="9">Vesicle transport protein</fullName>
    </recommendedName>
</protein>
<dbReference type="GO" id="GO:0016020">
    <property type="term" value="C:membrane"/>
    <property type="evidence" value="ECO:0007669"/>
    <property type="project" value="UniProtKB-SubCell"/>
</dbReference>
<comment type="subcellular location">
    <subcellularLocation>
        <location evidence="2 9">Membrane</location>
        <topology evidence="2 9">Multi-pass membrane protein</topology>
    </subcellularLocation>
</comment>
<dbReference type="OMA" id="GLMFFTR"/>
<dbReference type="PANTHER" id="PTHR23137">
    <property type="entry name" value="VESICLE TRANSPORT PROTEIN-RELATED"/>
    <property type="match status" value="1"/>
</dbReference>
<dbReference type="InParanoid" id="A0A1W5BNW1"/>
<evidence type="ECO:0000256" key="10">
    <source>
        <dbReference type="SAM" id="MobiDB-lite"/>
    </source>
</evidence>
<dbReference type="InterPro" id="IPR007305">
    <property type="entry name" value="Vesicle_transpt_Got1/SFT2"/>
</dbReference>
<feature type="transmembrane region" description="Helical" evidence="9">
    <location>
        <begin position="160"/>
        <end position="181"/>
    </location>
</feature>
<dbReference type="InterPro" id="IPR011691">
    <property type="entry name" value="Vesicle_transpt_SFT2"/>
</dbReference>
<evidence type="ECO:0000256" key="4">
    <source>
        <dbReference type="ARBA" id="ARBA00022692"/>
    </source>
</evidence>
<feature type="transmembrane region" description="Helical" evidence="9">
    <location>
        <begin position="104"/>
        <end position="124"/>
    </location>
</feature>
<feature type="region of interest" description="Disordered" evidence="10">
    <location>
        <begin position="1"/>
        <end position="26"/>
    </location>
</feature>
<dbReference type="GO" id="GO:0016192">
    <property type="term" value="P:vesicle-mediated transport"/>
    <property type="evidence" value="ECO:0007669"/>
    <property type="project" value="InterPro"/>
</dbReference>
<proteinExistence type="inferred from homology"/>
<evidence type="ECO:0000256" key="9">
    <source>
        <dbReference type="RuleBase" id="RU363111"/>
    </source>
</evidence>
<keyword evidence="5 9" id="KW-0653">Protein transport</keyword>
<sequence length="209" mass="23225">MSKLKEYLNEQKKGNNSGSESEGLLSWMPTSVSVPIPNIFGEKESKDDESNWFSAAKKDPMCPALSKTQRLLGFGGCLVGGVFCFSLASVYIPVLLFKARKFALLYSLGSLFLINSFSFLWGPWNHMKHLMSKERLPFTFSYFISLFATLYFSMGMKSSSLTIIAAIIQVVALLWYLVSYIPGGQTGLKFISQLFTSAVTKTVSKSMPV</sequence>
<dbReference type="Pfam" id="PF04178">
    <property type="entry name" value="Got1"/>
    <property type="match status" value="1"/>
</dbReference>
<dbReference type="KEGG" id="cin:100183260"/>
<feature type="transmembrane region" description="Helical" evidence="9">
    <location>
        <begin position="71"/>
        <end position="92"/>
    </location>
</feature>
<keyword evidence="6 9" id="KW-1133">Transmembrane helix</keyword>
<dbReference type="GeneID" id="100183260"/>
<name>A0A1W5BNW1_CIOIN</name>
<evidence type="ECO:0000256" key="5">
    <source>
        <dbReference type="ARBA" id="ARBA00022927"/>
    </source>
</evidence>
<evidence type="ECO:0000313" key="11">
    <source>
        <dbReference type="Ensembl" id="ENSCINP00000001904.3"/>
    </source>
</evidence>
<keyword evidence="4 9" id="KW-0812">Transmembrane</keyword>
<organism evidence="11 12">
    <name type="scientific">Ciona intestinalis</name>
    <name type="common">Transparent sea squirt</name>
    <name type="synonym">Ascidia intestinalis</name>
    <dbReference type="NCBI Taxonomy" id="7719"/>
    <lineage>
        <taxon>Eukaryota</taxon>
        <taxon>Metazoa</taxon>
        <taxon>Chordata</taxon>
        <taxon>Tunicata</taxon>
        <taxon>Ascidiacea</taxon>
        <taxon>Phlebobranchia</taxon>
        <taxon>Cionidae</taxon>
        <taxon>Ciona</taxon>
    </lineage>
</organism>
<gene>
    <name evidence="11" type="primary">LOC100183260</name>
</gene>
<reference evidence="12" key="1">
    <citation type="journal article" date="2002" name="Science">
        <title>The draft genome of Ciona intestinalis: insights into chordate and vertebrate origins.</title>
        <authorList>
            <person name="Dehal P."/>
            <person name="Satou Y."/>
            <person name="Campbell R.K."/>
            <person name="Chapman J."/>
            <person name="Degnan B."/>
            <person name="De Tomaso A."/>
            <person name="Davidson B."/>
            <person name="Di Gregorio A."/>
            <person name="Gelpke M."/>
            <person name="Goodstein D.M."/>
            <person name="Harafuji N."/>
            <person name="Hastings K.E."/>
            <person name="Ho I."/>
            <person name="Hotta K."/>
            <person name="Huang W."/>
            <person name="Kawashima T."/>
            <person name="Lemaire P."/>
            <person name="Martinez D."/>
            <person name="Meinertzhagen I.A."/>
            <person name="Necula S."/>
            <person name="Nonaka M."/>
            <person name="Putnam N."/>
            <person name="Rash S."/>
            <person name="Saiga H."/>
            <person name="Satake M."/>
            <person name="Terry A."/>
            <person name="Yamada L."/>
            <person name="Wang H.G."/>
            <person name="Awazu S."/>
            <person name="Azumi K."/>
            <person name="Boore J."/>
            <person name="Branno M."/>
            <person name="Chin-Bow S."/>
            <person name="DeSantis R."/>
            <person name="Doyle S."/>
            <person name="Francino P."/>
            <person name="Keys D.N."/>
            <person name="Haga S."/>
            <person name="Hayashi H."/>
            <person name="Hino K."/>
            <person name="Imai K.S."/>
            <person name="Inaba K."/>
            <person name="Kano S."/>
            <person name="Kobayashi K."/>
            <person name="Kobayashi M."/>
            <person name="Lee B.I."/>
            <person name="Makabe K.W."/>
            <person name="Manohar C."/>
            <person name="Matassi G."/>
            <person name="Medina M."/>
            <person name="Mochizuki Y."/>
            <person name="Mount S."/>
            <person name="Morishita T."/>
            <person name="Miura S."/>
            <person name="Nakayama A."/>
            <person name="Nishizaka S."/>
            <person name="Nomoto H."/>
            <person name="Ohta F."/>
            <person name="Oishi K."/>
            <person name="Rigoutsos I."/>
            <person name="Sano M."/>
            <person name="Sasaki A."/>
            <person name="Sasakura Y."/>
            <person name="Shoguchi E."/>
            <person name="Shin-i T."/>
            <person name="Spagnuolo A."/>
            <person name="Stainier D."/>
            <person name="Suzuki M.M."/>
            <person name="Tassy O."/>
            <person name="Takatori N."/>
            <person name="Tokuoka M."/>
            <person name="Yagi K."/>
            <person name="Yoshizaki F."/>
            <person name="Wada S."/>
            <person name="Zhang C."/>
            <person name="Hyatt P.D."/>
            <person name="Larimer F."/>
            <person name="Detter C."/>
            <person name="Doggett N."/>
            <person name="Glavina T."/>
            <person name="Hawkins T."/>
            <person name="Richardson P."/>
            <person name="Lucas S."/>
            <person name="Kohara Y."/>
            <person name="Levine M."/>
            <person name="Satoh N."/>
            <person name="Rokhsar D.S."/>
        </authorList>
    </citation>
    <scope>NUCLEOTIDE SEQUENCE [LARGE SCALE GENOMIC DNA]</scope>
</reference>
<reference evidence="11" key="2">
    <citation type="submission" date="2025-08" db="UniProtKB">
        <authorList>
            <consortium name="Ensembl"/>
        </authorList>
    </citation>
    <scope>IDENTIFICATION</scope>
</reference>
<accession>F6W0T2</accession>
<keyword evidence="12" id="KW-1185">Reference proteome</keyword>
<evidence type="ECO:0000256" key="3">
    <source>
        <dbReference type="ARBA" id="ARBA00022448"/>
    </source>
</evidence>
<comment type="function">
    <text evidence="1 9">May be involved in fusion of retrograde transport vesicles derived from an endocytic compartment with the Golgi complex.</text>
</comment>
<dbReference type="FunCoup" id="A0A1W5BNW1">
    <property type="interactions" value="312"/>
</dbReference>
<keyword evidence="7 9" id="KW-0472">Membrane</keyword>
<evidence type="ECO:0000313" key="12">
    <source>
        <dbReference type="Proteomes" id="UP000008144"/>
    </source>
</evidence>
<dbReference type="eggNOG" id="KOG2887">
    <property type="taxonomic scope" value="Eukaryota"/>
</dbReference>
<keyword evidence="3 9" id="KW-0813">Transport</keyword>
<evidence type="ECO:0000256" key="2">
    <source>
        <dbReference type="ARBA" id="ARBA00004141"/>
    </source>
</evidence>
<dbReference type="Proteomes" id="UP000008144">
    <property type="component" value="Unassembled WGS sequence"/>
</dbReference>
<dbReference type="GO" id="GO:0015031">
    <property type="term" value="P:protein transport"/>
    <property type="evidence" value="ECO:0007669"/>
    <property type="project" value="UniProtKB-KW"/>
</dbReference>
<dbReference type="STRING" id="7719.ENSCINP00000001904"/>
<evidence type="ECO:0000256" key="1">
    <source>
        <dbReference type="ARBA" id="ARBA00003566"/>
    </source>
</evidence>
<dbReference type="GO" id="GO:0012505">
    <property type="term" value="C:endomembrane system"/>
    <property type="evidence" value="ECO:0007669"/>
    <property type="project" value="UniProtKB-ARBA"/>
</dbReference>
<dbReference type="AlphaFoldDB" id="A0A1W5BNW1"/>
<accession>A0A1W5BNW1</accession>
<dbReference type="PANTHER" id="PTHR23137:SF36">
    <property type="entry name" value="VESICLE TRANSPORT PROTEIN SFT2C"/>
    <property type="match status" value="1"/>
</dbReference>
<evidence type="ECO:0000256" key="8">
    <source>
        <dbReference type="ARBA" id="ARBA00025800"/>
    </source>
</evidence>
<feature type="compositionally biased region" description="Basic and acidic residues" evidence="10">
    <location>
        <begin position="1"/>
        <end position="13"/>
    </location>
</feature>
<evidence type="ECO:0000256" key="7">
    <source>
        <dbReference type="ARBA" id="ARBA00023136"/>
    </source>
</evidence>
<dbReference type="GeneTree" id="ENSGT00390000018525"/>
<dbReference type="OrthoDB" id="660759at2759"/>
<comment type="similarity">
    <text evidence="8 9">Belongs to the SFT2 family.</text>
</comment>